<dbReference type="UniPathway" id="UPA00031">
    <property type="reaction ID" value="UER00007"/>
</dbReference>
<evidence type="ECO:0000256" key="3">
    <source>
        <dbReference type="ARBA" id="ARBA00009392"/>
    </source>
</evidence>
<comment type="subcellular location">
    <subcellularLocation>
        <location evidence="9">Cytoplasm</location>
    </subcellularLocation>
</comment>
<dbReference type="GO" id="GO:0005737">
    <property type="term" value="C:cytoplasm"/>
    <property type="evidence" value="ECO:0007669"/>
    <property type="project" value="UniProtKB-SubCell"/>
</dbReference>
<gene>
    <name evidence="9" type="primary">hisE</name>
    <name evidence="10" type="ORF">CHR90_12490</name>
</gene>
<organism evidence="10 11">
    <name type="scientific">Elstera cyanobacteriorum</name>
    <dbReference type="NCBI Taxonomy" id="2022747"/>
    <lineage>
        <taxon>Bacteria</taxon>
        <taxon>Pseudomonadati</taxon>
        <taxon>Pseudomonadota</taxon>
        <taxon>Alphaproteobacteria</taxon>
        <taxon>Rhodospirillales</taxon>
        <taxon>Rhodospirillaceae</taxon>
        <taxon>Elstera</taxon>
    </lineage>
</organism>
<comment type="catalytic activity">
    <reaction evidence="1 9">
        <text>1-(5-phospho-beta-D-ribosyl)-ATP + H2O = 1-(5-phospho-beta-D-ribosyl)-5'-AMP + diphosphate + H(+)</text>
        <dbReference type="Rhea" id="RHEA:22828"/>
        <dbReference type="ChEBI" id="CHEBI:15377"/>
        <dbReference type="ChEBI" id="CHEBI:15378"/>
        <dbReference type="ChEBI" id="CHEBI:33019"/>
        <dbReference type="ChEBI" id="CHEBI:59457"/>
        <dbReference type="ChEBI" id="CHEBI:73183"/>
        <dbReference type="EC" id="3.6.1.31"/>
    </reaction>
</comment>
<evidence type="ECO:0000256" key="2">
    <source>
        <dbReference type="ARBA" id="ARBA00005204"/>
    </source>
</evidence>
<evidence type="ECO:0000256" key="9">
    <source>
        <dbReference type="HAMAP-Rule" id="MF_01020"/>
    </source>
</evidence>
<proteinExistence type="inferred from homology"/>
<comment type="caution">
    <text evidence="10">The sequence shown here is derived from an EMBL/GenBank/DDBJ whole genome shotgun (WGS) entry which is preliminary data.</text>
</comment>
<dbReference type="InterPro" id="IPR008179">
    <property type="entry name" value="HisE"/>
</dbReference>
<dbReference type="HAMAP" id="MF_01020">
    <property type="entry name" value="HisE"/>
    <property type="match status" value="1"/>
</dbReference>
<dbReference type="OrthoDB" id="9814738at2"/>
<evidence type="ECO:0000313" key="10">
    <source>
        <dbReference type="EMBL" id="OYQ17793.1"/>
    </source>
</evidence>
<dbReference type="GO" id="GO:0000105">
    <property type="term" value="P:L-histidine biosynthetic process"/>
    <property type="evidence" value="ECO:0007669"/>
    <property type="project" value="UniProtKB-UniRule"/>
</dbReference>
<dbReference type="CDD" id="cd11534">
    <property type="entry name" value="NTP-PPase_HisIE_like"/>
    <property type="match status" value="1"/>
</dbReference>
<dbReference type="PANTHER" id="PTHR42945:SF1">
    <property type="entry name" value="HISTIDINE BIOSYNTHESIS BIFUNCTIONAL PROTEIN HIS7"/>
    <property type="match status" value="1"/>
</dbReference>
<dbReference type="SUPFAM" id="SSF101386">
    <property type="entry name" value="all-alpha NTP pyrophosphatases"/>
    <property type="match status" value="1"/>
</dbReference>
<dbReference type="NCBIfam" id="NF001613">
    <property type="entry name" value="PRK00400.1-5"/>
    <property type="match status" value="1"/>
</dbReference>
<dbReference type="NCBIfam" id="TIGR03188">
    <property type="entry name" value="histidine_hisI"/>
    <property type="match status" value="1"/>
</dbReference>
<dbReference type="PANTHER" id="PTHR42945">
    <property type="entry name" value="HISTIDINE BIOSYNTHESIS BIFUNCTIONAL PROTEIN"/>
    <property type="match status" value="1"/>
</dbReference>
<reference evidence="10 11" key="1">
    <citation type="submission" date="2017-07" db="EMBL/GenBank/DDBJ databases">
        <title>Elstera cyanobacteriorum sp. nov., a novel bacterium isolated from cyanobacterial aggregates in a eutrophic lake.</title>
        <authorList>
            <person name="Cai H."/>
        </authorList>
    </citation>
    <scope>NUCLEOTIDE SEQUENCE [LARGE SCALE GENOMIC DNA]</scope>
    <source>
        <strain evidence="10 11">TH019</strain>
    </source>
</reference>
<evidence type="ECO:0000256" key="5">
    <source>
        <dbReference type="ARBA" id="ARBA00022741"/>
    </source>
</evidence>
<comment type="pathway">
    <text evidence="2 9">Amino-acid biosynthesis; L-histidine biosynthesis; L-histidine from 5-phospho-alpha-D-ribose 1-diphosphate: step 2/9.</text>
</comment>
<keyword evidence="5 9" id="KW-0547">Nucleotide-binding</keyword>
<evidence type="ECO:0000256" key="4">
    <source>
        <dbReference type="ARBA" id="ARBA00022605"/>
    </source>
</evidence>
<protein>
    <recommendedName>
        <fullName evidence="9">Phosphoribosyl-ATP pyrophosphatase</fullName>
        <shortName evidence="9">PRA-PH</shortName>
        <ecNumber evidence="9">3.6.1.31</ecNumber>
    </recommendedName>
</protein>
<evidence type="ECO:0000256" key="1">
    <source>
        <dbReference type="ARBA" id="ARBA00001460"/>
    </source>
</evidence>
<accession>A0A255XLE2</accession>
<keyword evidence="7 9" id="KW-0067">ATP-binding</keyword>
<keyword evidence="4 9" id="KW-0028">Amino-acid biosynthesis</keyword>
<keyword evidence="8 9" id="KW-0368">Histidine biosynthesis</keyword>
<evidence type="ECO:0000256" key="7">
    <source>
        <dbReference type="ARBA" id="ARBA00022840"/>
    </source>
</evidence>
<evidence type="ECO:0000256" key="6">
    <source>
        <dbReference type="ARBA" id="ARBA00022801"/>
    </source>
</evidence>
<keyword evidence="9" id="KW-0963">Cytoplasm</keyword>
<dbReference type="GO" id="GO:0005524">
    <property type="term" value="F:ATP binding"/>
    <property type="evidence" value="ECO:0007669"/>
    <property type="project" value="UniProtKB-KW"/>
</dbReference>
<name>A0A255XLE2_9PROT</name>
<dbReference type="InterPro" id="IPR021130">
    <property type="entry name" value="PRib-ATP_PPHydrolase-like"/>
</dbReference>
<dbReference type="AlphaFoldDB" id="A0A255XLE2"/>
<sequence>MTAPTAHILDNLYSRIESKRKADPETSYTAKMFARGTHKIAQKVGEEAVETVIEAIRGKRKRLVSESADLLYHLTLLWAASDVEPGDVWRELARREGVSGYAHLGRENESDDED</sequence>
<keyword evidence="6 9" id="KW-0378">Hydrolase</keyword>
<dbReference type="GO" id="GO:0004636">
    <property type="term" value="F:phosphoribosyl-ATP diphosphatase activity"/>
    <property type="evidence" value="ECO:0007669"/>
    <property type="project" value="UniProtKB-UniRule"/>
</dbReference>
<keyword evidence="11" id="KW-1185">Reference proteome</keyword>
<evidence type="ECO:0000256" key="8">
    <source>
        <dbReference type="ARBA" id="ARBA00023102"/>
    </source>
</evidence>
<comment type="similarity">
    <text evidence="3 9">Belongs to the PRA-PH family.</text>
</comment>
<dbReference type="Pfam" id="PF01503">
    <property type="entry name" value="PRA-PH"/>
    <property type="match status" value="1"/>
</dbReference>
<dbReference type="EC" id="3.6.1.31" evidence="9"/>
<dbReference type="EMBL" id="NOXS01000033">
    <property type="protein sequence ID" value="OYQ17793.1"/>
    <property type="molecule type" value="Genomic_DNA"/>
</dbReference>
<evidence type="ECO:0000313" key="11">
    <source>
        <dbReference type="Proteomes" id="UP000216361"/>
    </source>
</evidence>
<dbReference type="Gene3D" id="1.10.287.1080">
    <property type="entry name" value="MazG-like"/>
    <property type="match status" value="1"/>
</dbReference>
<dbReference type="Proteomes" id="UP000216361">
    <property type="component" value="Unassembled WGS sequence"/>
</dbReference>